<evidence type="ECO:0000256" key="2">
    <source>
        <dbReference type="ARBA" id="ARBA00023002"/>
    </source>
</evidence>
<reference evidence="4" key="1">
    <citation type="journal article" date="2023" name="IMA Fungus">
        <title>Comparative genomic study of the Penicillium genus elucidates a diverse pangenome and 15 lateral gene transfer events.</title>
        <authorList>
            <person name="Petersen C."/>
            <person name="Sorensen T."/>
            <person name="Nielsen M.R."/>
            <person name="Sondergaard T.E."/>
            <person name="Sorensen J.L."/>
            <person name="Fitzpatrick D.A."/>
            <person name="Frisvad J.C."/>
            <person name="Nielsen K.L."/>
        </authorList>
    </citation>
    <scope>NUCLEOTIDE SEQUENCE</scope>
    <source>
        <strain evidence="4">IBT 17514</strain>
    </source>
</reference>
<evidence type="ECO:0000256" key="3">
    <source>
        <dbReference type="RuleBase" id="RU000363"/>
    </source>
</evidence>
<dbReference type="PANTHER" id="PTHR24322:SF736">
    <property type="entry name" value="RETINOL DEHYDROGENASE 10"/>
    <property type="match status" value="1"/>
</dbReference>
<comment type="caution">
    <text evidence="4">The sequence shown here is derived from an EMBL/GenBank/DDBJ whole genome shotgun (WGS) entry which is preliminary data.</text>
</comment>
<keyword evidence="2" id="KW-0560">Oxidoreductase</keyword>
<dbReference type="InterPro" id="IPR002347">
    <property type="entry name" value="SDR_fam"/>
</dbReference>
<evidence type="ECO:0000256" key="1">
    <source>
        <dbReference type="ARBA" id="ARBA00006484"/>
    </source>
</evidence>
<proteinExistence type="inferred from homology"/>
<dbReference type="AlphaFoldDB" id="A0AAD6HN34"/>
<protein>
    <submittedName>
        <fullName evidence="4">Uncharacterized protein</fullName>
    </submittedName>
</protein>
<dbReference type="GO" id="GO:0016616">
    <property type="term" value="F:oxidoreductase activity, acting on the CH-OH group of donors, NAD or NADP as acceptor"/>
    <property type="evidence" value="ECO:0007669"/>
    <property type="project" value="TreeGrafter"/>
</dbReference>
<dbReference type="PRINTS" id="PR00081">
    <property type="entry name" value="GDHRDH"/>
</dbReference>
<accession>A0AAD6HN34</accession>
<dbReference type="Proteomes" id="UP001215712">
    <property type="component" value="Unassembled WGS sequence"/>
</dbReference>
<evidence type="ECO:0000313" key="5">
    <source>
        <dbReference type="Proteomes" id="UP001215712"/>
    </source>
</evidence>
<reference evidence="4" key="2">
    <citation type="submission" date="2023-01" db="EMBL/GenBank/DDBJ databases">
        <authorList>
            <person name="Petersen C."/>
        </authorList>
    </citation>
    <scope>NUCLEOTIDE SEQUENCE</scope>
    <source>
        <strain evidence="4">IBT 17514</strain>
    </source>
</reference>
<comment type="similarity">
    <text evidence="1 3">Belongs to the short-chain dehydrogenases/reductases (SDR) family.</text>
</comment>
<evidence type="ECO:0000313" key="4">
    <source>
        <dbReference type="EMBL" id="KAJ5727657.1"/>
    </source>
</evidence>
<dbReference type="Pfam" id="PF00106">
    <property type="entry name" value="adh_short"/>
    <property type="match status" value="1"/>
</dbReference>
<name>A0AAD6HN34_9EURO</name>
<dbReference type="SUPFAM" id="SSF51735">
    <property type="entry name" value="NAD(P)-binding Rossmann-fold domains"/>
    <property type="match status" value="1"/>
</dbReference>
<dbReference type="InterPro" id="IPR036291">
    <property type="entry name" value="NAD(P)-bd_dom_sf"/>
</dbReference>
<keyword evidence="5" id="KW-1185">Reference proteome</keyword>
<organism evidence="4 5">
    <name type="scientific">Penicillium malachiteum</name>
    <dbReference type="NCBI Taxonomy" id="1324776"/>
    <lineage>
        <taxon>Eukaryota</taxon>
        <taxon>Fungi</taxon>
        <taxon>Dikarya</taxon>
        <taxon>Ascomycota</taxon>
        <taxon>Pezizomycotina</taxon>
        <taxon>Eurotiomycetes</taxon>
        <taxon>Eurotiomycetidae</taxon>
        <taxon>Eurotiales</taxon>
        <taxon>Aspergillaceae</taxon>
        <taxon>Penicillium</taxon>
    </lineage>
</organism>
<dbReference type="PRINTS" id="PR00080">
    <property type="entry name" value="SDRFAMILY"/>
</dbReference>
<dbReference type="PANTHER" id="PTHR24322">
    <property type="entry name" value="PKSB"/>
    <property type="match status" value="1"/>
</dbReference>
<sequence>MNQLDWRKEIVLITGGSTGIGELVARKLAKNSVKVVVLDLAPPKNPFPANVYFYKADITSPDALHQVAEAIRADVGSPTVLFNNAGVASKRPILDEKVESVRRTFDVNCVALFILTKEFLPSMIKENHGHILTMASMASYAMLASNVDYSCSKAAALTFHEGLTQELKHRYNAKHVRTSVVSPT</sequence>
<dbReference type="EMBL" id="JAQJAN010000006">
    <property type="protein sequence ID" value="KAJ5727657.1"/>
    <property type="molecule type" value="Genomic_DNA"/>
</dbReference>
<gene>
    <name evidence="4" type="ORF">N7493_005477</name>
</gene>
<dbReference type="Gene3D" id="3.40.50.720">
    <property type="entry name" value="NAD(P)-binding Rossmann-like Domain"/>
    <property type="match status" value="1"/>
</dbReference>